<dbReference type="InterPro" id="IPR000331">
    <property type="entry name" value="Rap/Ran_GAP_dom"/>
</dbReference>
<reference evidence="4 5" key="2">
    <citation type="submission" date="2016-05" db="EMBL/GenBank/DDBJ databases">
        <title>Lineage-specific infection strategies underlie the spectrum of fungal disease in amphibians.</title>
        <authorList>
            <person name="Cuomo C.A."/>
            <person name="Farrer R.A."/>
            <person name="James T."/>
            <person name="Longcore J."/>
            <person name="Birren B."/>
        </authorList>
    </citation>
    <scope>NUCLEOTIDE SEQUENCE [LARGE SCALE GENOMIC DNA]</scope>
    <source>
        <strain evidence="4 5">JEL423</strain>
    </source>
</reference>
<dbReference type="Pfam" id="PF03542">
    <property type="entry name" value="Tuberin"/>
    <property type="match status" value="1"/>
</dbReference>
<dbReference type="PROSITE" id="PS50085">
    <property type="entry name" value="RAPGAP"/>
    <property type="match status" value="1"/>
</dbReference>
<dbReference type="InterPro" id="IPR018515">
    <property type="entry name" value="Tuberin-type_domain"/>
</dbReference>
<evidence type="ECO:0000256" key="2">
    <source>
        <dbReference type="SAM" id="MobiDB-lite"/>
    </source>
</evidence>
<accession>A0A177W8D1</accession>
<gene>
    <name evidence="4" type="ORF">BDEG_20524</name>
</gene>
<dbReference type="SUPFAM" id="SSF111347">
    <property type="entry name" value="Rap/Ran-GAP"/>
    <property type="match status" value="1"/>
</dbReference>
<dbReference type="Gene3D" id="3.40.50.11210">
    <property type="entry name" value="Rap/Ran-GAP"/>
    <property type="match status" value="1"/>
</dbReference>
<dbReference type="GO" id="GO:0051056">
    <property type="term" value="P:regulation of small GTPase mediated signal transduction"/>
    <property type="evidence" value="ECO:0007669"/>
    <property type="project" value="InterPro"/>
</dbReference>
<dbReference type="EMBL" id="DS022300">
    <property type="protein sequence ID" value="OAJ36339.1"/>
    <property type="molecule type" value="Genomic_DNA"/>
</dbReference>
<dbReference type="eggNOG" id="KOG3687">
    <property type="taxonomic scope" value="Eukaryota"/>
</dbReference>
<reference evidence="4 5" key="1">
    <citation type="submission" date="2006-10" db="EMBL/GenBank/DDBJ databases">
        <title>The Genome Sequence of Batrachochytrium dendrobatidis JEL423.</title>
        <authorList>
            <consortium name="The Broad Institute Genome Sequencing Platform"/>
            <person name="Birren B."/>
            <person name="Lander E."/>
            <person name="Galagan J."/>
            <person name="Cuomo C."/>
            <person name="Devon K."/>
            <person name="Jaffe D."/>
            <person name="Butler J."/>
            <person name="Alvarez P."/>
            <person name="Gnerre S."/>
            <person name="Grabherr M."/>
            <person name="Kleber M."/>
            <person name="Mauceli E."/>
            <person name="Brockman W."/>
            <person name="Young S."/>
            <person name="LaButti K."/>
            <person name="Sykes S."/>
            <person name="DeCaprio D."/>
            <person name="Crawford M."/>
            <person name="Koehrsen M."/>
            <person name="Engels R."/>
            <person name="Montgomery P."/>
            <person name="Pearson M."/>
            <person name="Howarth C."/>
            <person name="Larson L."/>
            <person name="White J."/>
            <person name="O'Leary S."/>
            <person name="Kodira C."/>
            <person name="Zeng Q."/>
            <person name="Yandava C."/>
            <person name="Alvarado L."/>
            <person name="Longcore J."/>
            <person name="James T."/>
        </authorList>
    </citation>
    <scope>NUCLEOTIDE SEQUENCE [LARGE SCALE GENOMIC DNA]</scope>
    <source>
        <strain evidence="4 5">JEL423</strain>
    </source>
</reference>
<feature type="domain" description="Rap-GAP" evidence="3">
    <location>
        <begin position="1392"/>
        <end position="1652"/>
    </location>
</feature>
<evidence type="ECO:0000313" key="5">
    <source>
        <dbReference type="Proteomes" id="UP000077115"/>
    </source>
</evidence>
<keyword evidence="1" id="KW-0343">GTPase activation</keyword>
<feature type="compositionally biased region" description="Polar residues" evidence="2">
    <location>
        <begin position="1574"/>
        <end position="1586"/>
    </location>
</feature>
<feature type="compositionally biased region" description="Low complexity" evidence="2">
    <location>
        <begin position="24"/>
        <end position="36"/>
    </location>
</feature>
<proteinExistence type="predicted"/>
<dbReference type="GO" id="GO:0032007">
    <property type="term" value="P:negative regulation of TOR signaling"/>
    <property type="evidence" value="ECO:0007669"/>
    <property type="project" value="TreeGrafter"/>
</dbReference>
<dbReference type="InterPro" id="IPR035974">
    <property type="entry name" value="Rap/Ran-GAP_sf"/>
</dbReference>
<dbReference type="GO" id="GO:0005634">
    <property type="term" value="C:nucleus"/>
    <property type="evidence" value="ECO:0007669"/>
    <property type="project" value="InterPro"/>
</dbReference>
<dbReference type="PANTHER" id="PTHR10063:SF0">
    <property type="entry name" value="TUBERIN"/>
    <property type="match status" value="1"/>
</dbReference>
<feature type="compositionally biased region" description="Polar residues" evidence="2">
    <location>
        <begin position="1616"/>
        <end position="1627"/>
    </location>
</feature>
<name>A0A177W8D1_BATDL</name>
<dbReference type="Pfam" id="PF11864">
    <property type="entry name" value="DUF3384"/>
    <property type="match status" value="1"/>
</dbReference>
<feature type="region of interest" description="Disordered" evidence="2">
    <location>
        <begin position="1563"/>
        <end position="1627"/>
    </location>
</feature>
<dbReference type="GO" id="GO:0005096">
    <property type="term" value="F:GTPase activator activity"/>
    <property type="evidence" value="ECO:0007669"/>
    <property type="project" value="UniProtKB-KW"/>
</dbReference>
<evidence type="ECO:0000313" key="4">
    <source>
        <dbReference type="EMBL" id="OAJ36339.1"/>
    </source>
</evidence>
<protein>
    <recommendedName>
        <fullName evidence="3">Rap-GAP domain-containing protein</fullName>
    </recommendedName>
</protein>
<dbReference type="PANTHER" id="PTHR10063">
    <property type="entry name" value="TUBERIN"/>
    <property type="match status" value="1"/>
</dbReference>
<sequence length="1747" mass="193712">MTGTLERLKTTFSRKGSLASDTNTTEQLLSTDSLSLETSTGPARASNLALKHTAPHLDLASILACLDNTHSTPQTITTNLQKETALVQLQQYICTFDVASMLSEIWNKVHPCLAIKPLMMPAMQVMVAMLETHFEACDLLRLSFFNAIAEIEPFAPISTDPASIDPRLTILCVLTKDGRDLRHIEHELGPLLLASAQTLECGISALNKLGNTSDSPLLTPDFVQLDKLLVFISKVIKFSSIHLRSDILAQLLTHITRLIQVPIVNVPTKIQCLNCLDALVRYGSIPLVFMRPMIKSLCFAAQHPDLDEQAWAIFNNVQHSHHSAGATAELFEAMQLSPQSSSLGDDHDDTVWITIVLGSISLFQRLFENAMALTSTTTTPAFLDSLFPNSFILSHLAFPLKHQLTILASHALLAIVLFLNIQQSHFSVLEWEILVDIHAASGFIWTSHSLSDTTPDDSAPISTLRQLHSQLEDRLQFVFFSKLSLFAQSTLIRSLIAQSSQLSSEKCLFLLEQIPLTLKYLLDLPEYAVTIIRLMDTLYFPKQPPPSISDESWPEIRTKTFSLFVKLYGTWSIQEDEDSVFYQHVNLLVDRILVNFCTDTMLDVVRPVAEWILELCVDADLCELEQLMDTFLRRIANITASPESRVSDLFMETQSKYQSTVGSILDLAQSSFKPAGLDSTSSVHGMYSLISLFHLIVQRPGQQLPENAPTIVFRWIVNLSKWDKVVPESSRLVACRFLGSFRADDHYGISYSLLLDMDKHVDDCADSTKRVHSQRLYASAIAVTLVTDDTPASTSRPVLSTNTSMPSFLISPATATTAGTAAASTNTISPTSSLPSGTAHTDTFNFSHMLRHDVLPIGEYLEAVMTIFKLETQYSILHETLVNITLQIQNHLLWQDAHLQMRQLRALLCDIIITERVAVSISAIPQEIRKADIYLSFFKLLVLLFGFRFLFTKLQQDELVSVFQLTLNRWPTNAKFCIQALSLALFEMPMSITKHLPSILMKISQTTSQALSIPNLEFLSALARVPELYINFTEADYRRVFGVSIQYIRLFNSNLGSGDSSVSSYITELAFHVMSLWFMSLKLGERRKFVPFIIHNLVATSNMPQSATSAGLLATTGQAAGMGPAPLQLNEHVELVLEMMAQNTYVDCWPKPNNAASNRMTTASLTGNKLATRSWIQGNALLSIVVAKETGWTELIVRRPSGVVSLWIHLDNATQKINSSGQSDWLAQTFSLSPLVTLPSLEMVTNPIATNARLEYAHSRSASTGSTKGTSITPLTMPKMDPKWLLNESDTASEQPLDINNDVTPLSRIRRTRSISIARKTLSTSRMTSSPLFELPTVAPIDSATASVSMREEQQPIEPGFIPMLFFPYPSNQVSQDALRPLPDTDAINRAIAVLDRTPVIELHKIGIVYVAPGQSTEVEILSNTYGSRTYTYFLHLLGRLFRLAGCRDVYVGGLDISSDTLDGEFGLCSADDQRLAQVIYHVTTLMPNRDYDPTCTGKKRHIGNDFVSIVWNEGGIYKQDTIPGQFNYFYVVVEPLSLSFSENAIAPGAYFSNETLFTSALSSDRRQGRHSKNTGNTGGSISTEGQSQTTTPITSPIPDSRHDPIQGAGLRDSIGNFTDVANTNQDNSHRTGMSKFYTSLFRVSILIRSDLPDPGQVAQVPKIVTGGSLAAYVRQLAVHANMFSQIYAQKEHSTGYASNARERLRQVKRIRERLDGSGSAVKGDSPLPPSTLTTLQDSLDFTKYMQ</sequence>
<dbReference type="OrthoDB" id="19311at2759"/>
<dbReference type="FunFam" id="3.40.50.11210:FF:000001">
    <property type="entry name" value="Ral GTPase-activating protein subunit alpha-1 isoform 1"/>
    <property type="match status" value="1"/>
</dbReference>
<dbReference type="InterPro" id="IPR027107">
    <property type="entry name" value="Tuberin/Ral-act_asu"/>
</dbReference>
<feature type="region of interest" description="Disordered" evidence="2">
    <location>
        <begin position="16"/>
        <end position="36"/>
    </location>
</feature>
<dbReference type="VEuPathDB" id="FungiDB:BDEG_20524"/>
<evidence type="ECO:0000259" key="3">
    <source>
        <dbReference type="PROSITE" id="PS50085"/>
    </source>
</evidence>
<dbReference type="GO" id="GO:0033596">
    <property type="term" value="C:TSC1-TSC2 complex"/>
    <property type="evidence" value="ECO:0007669"/>
    <property type="project" value="TreeGrafter"/>
</dbReference>
<evidence type="ECO:0000256" key="1">
    <source>
        <dbReference type="ARBA" id="ARBA00022468"/>
    </source>
</evidence>
<organism evidence="4 5">
    <name type="scientific">Batrachochytrium dendrobatidis (strain JEL423)</name>
    <dbReference type="NCBI Taxonomy" id="403673"/>
    <lineage>
        <taxon>Eukaryota</taxon>
        <taxon>Fungi</taxon>
        <taxon>Fungi incertae sedis</taxon>
        <taxon>Chytridiomycota</taxon>
        <taxon>Chytridiomycota incertae sedis</taxon>
        <taxon>Chytridiomycetes</taxon>
        <taxon>Rhizophydiales</taxon>
        <taxon>Rhizophydiales incertae sedis</taxon>
        <taxon>Batrachochytrium</taxon>
    </lineage>
</organism>
<dbReference type="Proteomes" id="UP000077115">
    <property type="component" value="Unassembled WGS sequence"/>
</dbReference>
<dbReference type="Pfam" id="PF02145">
    <property type="entry name" value="Rap_GAP"/>
    <property type="match status" value="1"/>
</dbReference>
<dbReference type="InterPro" id="IPR024584">
    <property type="entry name" value="Tuberin_N"/>
</dbReference>
<dbReference type="STRING" id="403673.A0A177W8D1"/>
<feature type="compositionally biased region" description="Low complexity" evidence="2">
    <location>
        <begin position="1587"/>
        <end position="1599"/>
    </location>
</feature>